<comment type="caution">
    <text evidence="2">The sequence shown here is derived from an EMBL/GenBank/DDBJ whole genome shotgun (WGS) entry which is preliminary data.</text>
</comment>
<dbReference type="InterPro" id="IPR000182">
    <property type="entry name" value="GNAT_dom"/>
</dbReference>
<dbReference type="PANTHER" id="PTHR42791">
    <property type="entry name" value="GNAT FAMILY ACETYLTRANSFERASE"/>
    <property type="match status" value="1"/>
</dbReference>
<proteinExistence type="predicted"/>
<evidence type="ECO:0000259" key="1">
    <source>
        <dbReference type="PROSITE" id="PS51186"/>
    </source>
</evidence>
<dbReference type="AlphaFoldDB" id="A0A439CPP2"/>
<dbReference type="EMBL" id="RYZI01000631">
    <property type="protein sequence ID" value="RWA04113.1"/>
    <property type="molecule type" value="Genomic_DNA"/>
</dbReference>
<gene>
    <name evidence="2" type="ORF">EKO27_g10995</name>
</gene>
<name>A0A439CPP2_9PEZI</name>
<dbReference type="Pfam" id="PF13508">
    <property type="entry name" value="Acetyltransf_7"/>
    <property type="match status" value="1"/>
</dbReference>
<dbReference type="Gene3D" id="3.40.630.30">
    <property type="match status" value="1"/>
</dbReference>
<dbReference type="GO" id="GO:0016747">
    <property type="term" value="F:acyltransferase activity, transferring groups other than amino-acyl groups"/>
    <property type="evidence" value="ECO:0007669"/>
    <property type="project" value="InterPro"/>
</dbReference>
<sequence length="359" mass="40695">MAHVSSNVTTLVETKKRSLVPEKWEDQVRAIGISECKEAALSLAQAFATDELAQYLLDAEDVRDSDEAKWRLHVDVFNYIVAAHCYKGVVTTIGPDYEAVALWMPPGKDSDDWLTTLRSGMWRLYYQLSAEGRRRYFNELLPVLHHTKQEVMGDRDDDCYYLVYLGTKPSGQRRGYARKLIDQMAAKADAEGRAMYLESSSEKNNGYYKKFGFEIKRDIYLGADLTATSTSSNSAGGSGAHAPVRLTIMDAFPLALAFVLSSRPSVVSIWSAIFLSFDVFDIYTLRRRISRESRAAYQSTNNERLAVQDGESFVVHRRVDRPVTQQLLGRRHDVLDRHAGSREMTCMCMPSEGFPLRER</sequence>
<dbReference type="STRING" id="363999.A0A439CPP2"/>
<dbReference type="CDD" id="cd04301">
    <property type="entry name" value="NAT_SF"/>
    <property type="match status" value="1"/>
</dbReference>
<keyword evidence="3" id="KW-1185">Reference proteome</keyword>
<dbReference type="Proteomes" id="UP000286045">
    <property type="component" value="Unassembled WGS sequence"/>
</dbReference>
<dbReference type="PROSITE" id="PS51186">
    <property type="entry name" value="GNAT"/>
    <property type="match status" value="1"/>
</dbReference>
<dbReference type="InterPro" id="IPR052523">
    <property type="entry name" value="Trichothecene_AcTrans"/>
</dbReference>
<evidence type="ECO:0000313" key="3">
    <source>
        <dbReference type="Proteomes" id="UP000286045"/>
    </source>
</evidence>
<accession>A0A439CPP2</accession>
<dbReference type="SUPFAM" id="SSF55729">
    <property type="entry name" value="Acyl-CoA N-acyltransferases (Nat)"/>
    <property type="match status" value="1"/>
</dbReference>
<dbReference type="PANTHER" id="PTHR42791:SF1">
    <property type="entry name" value="N-ACETYLTRANSFERASE DOMAIN-CONTAINING PROTEIN"/>
    <property type="match status" value="1"/>
</dbReference>
<feature type="domain" description="N-acetyltransferase" evidence="1">
    <location>
        <begin position="151"/>
        <end position="228"/>
    </location>
</feature>
<protein>
    <recommendedName>
        <fullName evidence="1">N-acetyltransferase domain-containing protein</fullName>
    </recommendedName>
</protein>
<reference evidence="2 3" key="1">
    <citation type="submission" date="2018-12" db="EMBL/GenBank/DDBJ databases">
        <title>Draft genome sequence of Xylaria grammica IHI A82.</title>
        <authorList>
            <person name="Buettner E."/>
            <person name="Kellner H."/>
        </authorList>
    </citation>
    <scope>NUCLEOTIDE SEQUENCE [LARGE SCALE GENOMIC DNA]</scope>
    <source>
        <strain evidence="2 3">IHI A82</strain>
    </source>
</reference>
<evidence type="ECO:0000313" key="2">
    <source>
        <dbReference type="EMBL" id="RWA04113.1"/>
    </source>
</evidence>
<organism evidence="2 3">
    <name type="scientific">Xylaria grammica</name>
    <dbReference type="NCBI Taxonomy" id="363999"/>
    <lineage>
        <taxon>Eukaryota</taxon>
        <taxon>Fungi</taxon>
        <taxon>Dikarya</taxon>
        <taxon>Ascomycota</taxon>
        <taxon>Pezizomycotina</taxon>
        <taxon>Sordariomycetes</taxon>
        <taxon>Xylariomycetidae</taxon>
        <taxon>Xylariales</taxon>
        <taxon>Xylariaceae</taxon>
        <taxon>Xylaria</taxon>
    </lineage>
</organism>
<dbReference type="InterPro" id="IPR016181">
    <property type="entry name" value="Acyl_CoA_acyltransferase"/>
</dbReference>